<reference evidence="2" key="1">
    <citation type="submission" date="2018-04" db="EMBL/GenBank/DDBJ databases">
        <title>Transcriptome assembly of Sipha flava.</title>
        <authorList>
            <person name="Scully E.D."/>
            <person name="Geib S.M."/>
            <person name="Palmer N.A."/>
            <person name="Koch K."/>
            <person name="Bradshaw J."/>
            <person name="Heng-Moss T."/>
            <person name="Sarath G."/>
        </authorList>
    </citation>
    <scope>NUCLEOTIDE SEQUENCE</scope>
</reference>
<feature type="compositionally biased region" description="Basic and acidic residues" evidence="1">
    <location>
        <begin position="178"/>
        <end position="194"/>
    </location>
</feature>
<gene>
    <name evidence="2" type="ORF">g.154407</name>
</gene>
<evidence type="ECO:0000256" key="1">
    <source>
        <dbReference type="SAM" id="MobiDB-lite"/>
    </source>
</evidence>
<protein>
    <submittedName>
        <fullName evidence="2">Uncharacterized protein</fullName>
    </submittedName>
</protein>
<evidence type="ECO:0000313" key="2">
    <source>
        <dbReference type="EMBL" id="MBY77129.1"/>
    </source>
</evidence>
<accession>A0A2S2QH89</accession>
<sequence>MYNARRLQQLCRPRNARSDINKRVRAGKSCYYFMHVCCARFRTVYYIFFPRGQQSALFAFIRSRRVRAADEFARSHVYVYTYVFFRTAHEIKKIKKMKKNKYKIKNFLCAQHRPSTYIYIAYRIVYPVTGLPPVHTTHACYGDGDDGVDKENGRCFAAFLPLPLRTNPYHVSSSAGDGDGRRTRPWPDDGQRRERGVYTRERIQYIQTEKKKKKEDTKYPFINVCCASKTMNNSAATAAILRCCPVCCETAAAIRVER</sequence>
<feature type="region of interest" description="Disordered" evidence="1">
    <location>
        <begin position="170"/>
        <end position="194"/>
    </location>
</feature>
<proteinExistence type="predicted"/>
<name>A0A2S2QH89_9HEMI</name>
<dbReference type="AlphaFoldDB" id="A0A2S2QH89"/>
<dbReference type="EMBL" id="GGMS01007926">
    <property type="protein sequence ID" value="MBY77129.1"/>
    <property type="molecule type" value="Transcribed_RNA"/>
</dbReference>
<organism evidence="2">
    <name type="scientific">Sipha flava</name>
    <name type="common">yellow sugarcane aphid</name>
    <dbReference type="NCBI Taxonomy" id="143950"/>
    <lineage>
        <taxon>Eukaryota</taxon>
        <taxon>Metazoa</taxon>
        <taxon>Ecdysozoa</taxon>
        <taxon>Arthropoda</taxon>
        <taxon>Hexapoda</taxon>
        <taxon>Insecta</taxon>
        <taxon>Pterygota</taxon>
        <taxon>Neoptera</taxon>
        <taxon>Paraneoptera</taxon>
        <taxon>Hemiptera</taxon>
        <taxon>Sternorrhyncha</taxon>
        <taxon>Aphidomorpha</taxon>
        <taxon>Aphidoidea</taxon>
        <taxon>Aphididae</taxon>
        <taxon>Sipha</taxon>
    </lineage>
</organism>